<feature type="region of interest" description="Disordered" evidence="1">
    <location>
        <begin position="1"/>
        <end position="97"/>
    </location>
</feature>
<keyword evidence="2" id="KW-0812">Transmembrane</keyword>
<dbReference type="EMBL" id="DF836326">
    <property type="protein sequence ID" value="GAN03285.1"/>
    <property type="molecule type" value="Genomic_DNA"/>
</dbReference>
<keyword evidence="2" id="KW-0472">Membrane</keyword>
<feature type="transmembrane region" description="Helical" evidence="2">
    <location>
        <begin position="193"/>
        <end position="215"/>
    </location>
</feature>
<feature type="transmembrane region" description="Helical" evidence="2">
    <location>
        <begin position="129"/>
        <end position="157"/>
    </location>
</feature>
<gene>
    <name evidence="3" type="ORF">MAM1_0037c02737</name>
</gene>
<evidence type="ECO:0000313" key="3">
    <source>
        <dbReference type="EMBL" id="GAN03285.1"/>
    </source>
</evidence>
<evidence type="ECO:0000313" key="4">
    <source>
        <dbReference type="Proteomes" id="UP000053815"/>
    </source>
</evidence>
<dbReference type="OrthoDB" id="2289831at2759"/>
<feature type="compositionally biased region" description="Pro residues" evidence="1">
    <location>
        <begin position="80"/>
        <end position="95"/>
    </location>
</feature>
<name>A0A0C9LT11_9FUNG</name>
<organism evidence="3">
    <name type="scientific">Mucor ambiguus</name>
    <dbReference type="NCBI Taxonomy" id="91626"/>
    <lineage>
        <taxon>Eukaryota</taxon>
        <taxon>Fungi</taxon>
        <taxon>Fungi incertae sedis</taxon>
        <taxon>Mucoromycota</taxon>
        <taxon>Mucoromycotina</taxon>
        <taxon>Mucoromycetes</taxon>
        <taxon>Mucorales</taxon>
        <taxon>Mucorineae</taxon>
        <taxon>Mucoraceae</taxon>
        <taxon>Mucor</taxon>
    </lineage>
</organism>
<keyword evidence="4" id="KW-1185">Reference proteome</keyword>
<feature type="compositionally biased region" description="Polar residues" evidence="1">
    <location>
        <begin position="41"/>
        <end position="57"/>
    </location>
</feature>
<feature type="transmembrane region" description="Helical" evidence="2">
    <location>
        <begin position="163"/>
        <end position="181"/>
    </location>
</feature>
<evidence type="ECO:0000256" key="1">
    <source>
        <dbReference type="SAM" id="MobiDB-lite"/>
    </source>
</evidence>
<accession>A0A0C9LT11</accession>
<dbReference type="AlphaFoldDB" id="A0A0C9LT11"/>
<protein>
    <submittedName>
        <fullName evidence="3">Uncharacterized protein</fullName>
    </submittedName>
</protein>
<proteinExistence type="predicted"/>
<reference evidence="3" key="1">
    <citation type="submission" date="2014-09" db="EMBL/GenBank/DDBJ databases">
        <title>Draft genome sequence of an oleaginous Mucoromycotina fungus Mucor ambiguus NBRC6742.</title>
        <authorList>
            <person name="Takeda I."/>
            <person name="Yamane N."/>
            <person name="Morita T."/>
            <person name="Tamano K."/>
            <person name="Machida M."/>
            <person name="Baker S."/>
            <person name="Koike H."/>
        </authorList>
    </citation>
    <scope>NUCLEOTIDE SEQUENCE</scope>
    <source>
        <strain evidence="3">NBRC 6742</strain>
    </source>
</reference>
<sequence length="226" mass="25889">MGKPQNTPDVDDDASTPPPAYQETPPFNPHYHQQQQQQQQDGPSLTYQSPPFNPNYSHQHHHNSPPHTPDMNQSLYPQVPSSPPPQHQPYQPSPPHQARYQTIELPYPSTTPNVTPRMIRRQIEERRKFPLAAIFFLFGWFCPPLWVIGACCCAGSRNQYESFWGKVNFIMAMAMIYSRDFGINMSVELEKRFFVVLFATRVFDIAPSTLIALGIEMAARFSVPKC</sequence>
<keyword evidence="2" id="KW-1133">Transmembrane helix</keyword>
<evidence type="ECO:0000256" key="2">
    <source>
        <dbReference type="SAM" id="Phobius"/>
    </source>
</evidence>
<dbReference type="Proteomes" id="UP000053815">
    <property type="component" value="Unassembled WGS sequence"/>
</dbReference>